<feature type="chain" id="PRO_5042225148" evidence="3">
    <location>
        <begin position="23"/>
        <end position="255"/>
    </location>
</feature>
<feature type="compositionally biased region" description="Basic and acidic residues" evidence="1">
    <location>
        <begin position="207"/>
        <end position="217"/>
    </location>
</feature>
<comment type="caution">
    <text evidence="4">The sequence shown here is derived from an EMBL/GenBank/DDBJ whole genome shotgun (WGS) entry which is preliminary data.</text>
</comment>
<sequence length="255" mass="26815">MYRAFQLVPLFIIAAHIPLARCLDIAVPVGPVLSGATISVGWTATDSDPLAFSLQLLCNGNISLKKQINRGATTNDTGKVSFGTGCLGTHAVRGVMVSAPNAAPLAMSSSFQVISAVPPTTVVTIAPTETITHTVFSSSTAAGSAKADAQVRALAIVSALLGVTTLVLACSSALLLYLWRRKRTYCDSLGLEINTPKPVPFTAHLELDTGDTGRADPSHTQARELPAAARTLNGREPGGETPVHPRPPPYRKQRR</sequence>
<evidence type="ECO:0000313" key="5">
    <source>
        <dbReference type="Proteomes" id="UP001218218"/>
    </source>
</evidence>
<name>A0AAD6Z8F1_9AGAR</name>
<feature type="signal peptide" evidence="3">
    <location>
        <begin position="1"/>
        <end position="22"/>
    </location>
</feature>
<organism evidence="4 5">
    <name type="scientific">Mycena albidolilacea</name>
    <dbReference type="NCBI Taxonomy" id="1033008"/>
    <lineage>
        <taxon>Eukaryota</taxon>
        <taxon>Fungi</taxon>
        <taxon>Dikarya</taxon>
        <taxon>Basidiomycota</taxon>
        <taxon>Agaricomycotina</taxon>
        <taxon>Agaricomycetes</taxon>
        <taxon>Agaricomycetidae</taxon>
        <taxon>Agaricales</taxon>
        <taxon>Marasmiineae</taxon>
        <taxon>Mycenaceae</taxon>
        <taxon>Mycena</taxon>
    </lineage>
</organism>
<evidence type="ECO:0000256" key="2">
    <source>
        <dbReference type="SAM" id="Phobius"/>
    </source>
</evidence>
<gene>
    <name evidence="4" type="ORF">DFH08DRAFT_897404</name>
</gene>
<feature type="region of interest" description="Disordered" evidence="1">
    <location>
        <begin position="207"/>
        <end position="255"/>
    </location>
</feature>
<keyword evidence="2" id="KW-0812">Transmembrane</keyword>
<dbReference type="EMBL" id="JARIHO010000074">
    <property type="protein sequence ID" value="KAJ7311684.1"/>
    <property type="molecule type" value="Genomic_DNA"/>
</dbReference>
<accession>A0AAD6Z8F1</accession>
<dbReference type="Proteomes" id="UP001218218">
    <property type="component" value="Unassembled WGS sequence"/>
</dbReference>
<keyword evidence="2" id="KW-1133">Transmembrane helix</keyword>
<protein>
    <submittedName>
        <fullName evidence="4">Uncharacterized protein</fullName>
    </submittedName>
</protein>
<reference evidence="4" key="1">
    <citation type="submission" date="2023-03" db="EMBL/GenBank/DDBJ databases">
        <title>Massive genome expansion in bonnet fungi (Mycena s.s.) driven by repeated elements and novel gene families across ecological guilds.</title>
        <authorList>
            <consortium name="Lawrence Berkeley National Laboratory"/>
            <person name="Harder C.B."/>
            <person name="Miyauchi S."/>
            <person name="Viragh M."/>
            <person name="Kuo A."/>
            <person name="Thoen E."/>
            <person name="Andreopoulos B."/>
            <person name="Lu D."/>
            <person name="Skrede I."/>
            <person name="Drula E."/>
            <person name="Henrissat B."/>
            <person name="Morin E."/>
            <person name="Kohler A."/>
            <person name="Barry K."/>
            <person name="LaButti K."/>
            <person name="Morin E."/>
            <person name="Salamov A."/>
            <person name="Lipzen A."/>
            <person name="Mereny Z."/>
            <person name="Hegedus B."/>
            <person name="Baldrian P."/>
            <person name="Stursova M."/>
            <person name="Weitz H."/>
            <person name="Taylor A."/>
            <person name="Grigoriev I.V."/>
            <person name="Nagy L.G."/>
            <person name="Martin F."/>
            <person name="Kauserud H."/>
        </authorList>
    </citation>
    <scope>NUCLEOTIDE SEQUENCE</scope>
    <source>
        <strain evidence="4">CBHHK002</strain>
    </source>
</reference>
<proteinExistence type="predicted"/>
<keyword evidence="3" id="KW-0732">Signal</keyword>
<evidence type="ECO:0000313" key="4">
    <source>
        <dbReference type="EMBL" id="KAJ7311684.1"/>
    </source>
</evidence>
<evidence type="ECO:0000256" key="3">
    <source>
        <dbReference type="SAM" id="SignalP"/>
    </source>
</evidence>
<feature type="transmembrane region" description="Helical" evidence="2">
    <location>
        <begin position="153"/>
        <end position="179"/>
    </location>
</feature>
<dbReference type="AlphaFoldDB" id="A0AAD6Z8F1"/>
<keyword evidence="2" id="KW-0472">Membrane</keyword>
<keyword evidence="5" id="KW-1185">Reference proteome</keyword>
<evidence type="ECO:0000256" key="1">
    <source>
        <dbReference type="SAM" id="MobiDB-lite"/>
    </source>
</evidence>